<keyword evidence="2" id="KW-1185">Reference proteome</keyword>
<evidence type="ECO:0000313" key="2">
    <source>
        <dbReference type="Proteomes" id="UP000291483"/>
    </source>
</evidence>
<dbReference type="RefSeq" id="WP_130505337.1">
    <property type="nucleotide sequence ID" value="NZ_SHLC01000001.1"/>
</dbReference>
<name>A0A4Q8AKI2_9MICO</name>
<gene>
    <name evidence="1" type="ORF">EV379_1219</name>
</gene>
<evidence type="ECO:0000313" key="1">
    <source>
        <dbReference type="EMBL" id="RZU64908.1"/>
    </source>
</evidence>
<dbReference type="EMBL" id="SHLC01000001">
    <property type="protein sequence ID" value="RZU64908.1"/>
    <property type="molecule type" value="Genomic_DNA"/>
</dbReference>
<reference evidence="1 2" key="1">
    <citation type="submission" date="2019-02" db="EMBL/GenBank/DDBJ databases">
        <title>Sequencing the genomes of 1000 actinobacteria strains.</title>
        <authorList>
            <person name="Klenk H.-P."/>
        </authorList>
    </citation>
    <scope>NUCLEOTIDE SEQUENCE [LARGE SCALE GENOMIC DNA]</scope>
    <source>
        <strain evidence="1 2">DSM 18319</strain>
    </source>
</reference>
<dbReference type="Proteomes" id="UP000291483">
    <property type="component" value="Unassembled WGS sequence"/>
</dbReference>
<dbReference type="AlphaFoldDB" id="A0A4Q8AKI2"/>
<protein>
    <submittedName>
        <fullName evidence="1">Uncharacterized protein</fullName>
    </submittedName>
</protein>
<dbReference type="OrthoDB" id="4541095at2"/>
<sequence>MRVAPKRNTDQWNADDFAVGSRVFTIAGVRDGTKEGPYDIDLVEGEGKCWRPPNTVIQLLNDVWGTEDSDDFIGRRVELYRDPSVKFGREVPGGIRVRAVSHIKEATTVVVQTTRGKRDKFTVQPLPTAPTQPTDTSGRDWAAELKLAGDDIDAVASLGKAASGAHAAGDVIAAMKRKWGELNKAAESGAEG</sequence>
<organism evidence="1 2">
    <name type="scientific">Microterricola gilva</name>
    <dbReference type="NCBI Taxonomy" id="393267"/>
    <lineage>
        <taxon>Bacteria</taxon>
        <taxon>Bacillati</taxon>
        <taxon>Actinomycetota</taxon>
        <taxon>Actinomycetes</taxon>
        <taxon>Micrococcales</taxon>
        <taxon>Microbacteriaceae</taxon>
        <taxon>Microterricola</taxon>
    </lineage>
</organism>
<accession>A0A4Q8AKI2</accession>
<comment type="caution">
    <text evidence="1">The sequence shown here is derived from an EMBL/GenBank/DDBJ whole genome shotgun (WGS) entry which is preliminary data.</text>
</comment>
<proteinExistence type="predicted"/>